<accession>A0A3M7RZG9</accession>
<name>A0A3M7RZG9_BRAPC</name>
<keyword evidence="1" id="KW-1133">Transmembrane helix</keyword>
<comment type="caution">
    <text evidence="2">The sequence shown here is derived from an EMBL/GenBank/DDBJ whole genome shotgun (WGS) entry which is preliminary data.</text>
</comment>
<dbReference type="EMBL" id="REGN01002307">
    <property type="protein sequence ID" value="RNA28944.1"/>
    <property type="molecule type" value="Genomic_DNA"/>
</dbReference>
<dbReference type="AlphaFoldDB" id="A0A3M7RZG9"/>
<evidence type="ECO:0000313" key="2">
    <source>
        <dbReference type="EMBL" id="RNA28944.1"/>
    </source>
</evidence>
<proteinExistence type="predicted"/>
<sequence>MDVYIFAFAGRSEALFKNFSRFIKFEFKQNLNDSIIPSFSIYFLSRHISFTLFPFLEPPLISMFSIFNLVEARIQRKVLV</sequence>
<keyword evidence="1" id="KW-0812">Transmembrane</keyword>
<keyword evidence="1" id="KW-0472">Membrane</keyword>
<evidence type="ECO:0000256" key="1">
    <source>
        <dbReference type="SAM" id="Phobius"/>
    </source>
</evidence>
<evidence type="ECO:0000313" key="3">
    <source>
        <dbReference type="Proteomes" id="UP000276133"/>
    </source>
</evidence>
<dbReference type="Proteomes" id="UP000276133">
    <property type="component" value="Unassembled WGS sequence"/>
</dbReference>
<reference evidence="2 3" key="1">
    <citation type="journal article" date="2018" name="Sci. Rep.">
        <title>Genomic signatures of local adaptation to the degree of environmental predictability in rotifers.</title>
        <authorList>
            <person name="Franch-Gras L."/>
            <person name="Hahn C."/>
            <person name="Garcia-Roger E.M."/>
            <person name="Carmona M.J."/>
            <person name="Serra M."/>
            <person name="Gomez A."/>
        </authorList>
    </citation>
    <scope>NUCLEOTIDE SEQUENCE [LARGE SCALE GENOMIC DNA]</scope>
    <source>
        <strain evidence="2">HYR1</strain>
    </source>
</reference>
<gene>
    <name evidence="2" type="ORF">BpHYR1_037542</name>
</gene>
<keyword evidence="3" id="KW-1185">Reference proteome</keyword>
<organism evidence="2 3">
    <name type="scientific">Brachionus plicatilis</name>
    <name type="common">Marine rotifer</name>
    <name type="synonym">Brachionus muelleri</name>
    <dbReference type="NCBI Taxonomy" id="10195"/>
    <lineage>
        <taxon>Eukaryota</taxon>
        <taxon>Metazoa</taxon>
        <taxon>Spiralia</taxon>
        <taxon>Gnathifera</taxon>
        <taxon>Rotifera</taxon>
        <taxon>Eurotatoria</taxon>
        <taxon>Monogononta</taxon>
        <taxon>Pseudotrocha</taxon>
        <taxon>Ploima</taxon>
        <taxon>Brachionidae</taxon>
        <taxon>Brachionus</taxon>
    </lineage>
</organism>
<protein>
    <submittedName>
        <fullName evidence="2">Uncharacterized protein</fullName>
    </submittedName>
</protein>
<feature type="transmembrane region" description="Helical" evidence="1">
    <location>
        <begin position="48"/>
        <end position="70"/>
    </location>
</feature>